<dbReference type="AlphaFoldDB" id="A0A225E1C4"/>
<sequence length="67" mass="7359">MTCGSCDRSWKMTGNWSALAREAVESRPCPSCGAYTLNCPEPEPLKARGRRYPWTLIASVEPARVSG</sequence>
<name>A0A225E1C4_9BACT</name>
<keyword evidence="2" id="KW-1185">Reference proteome</keyword>
<proteinExistence type="predicted"/>
<evidence type="ECO:0000313" key="2">
    <source>
        <dbReference type="Proteomes" id="UP000214646"/>
    </source>
</evidence>
<reference evidence="2" key="1">
    <citation type="submission" date="2017-06" db="EMBL/GenBank/DDBJ databases">
        <title>Genome analysis of Fimbriiglobus ruber SP5, the first member of the order Planctomycetales with confirmed chitinolytic capability.</title>
        <authorList>
            <person name="Ravin N.V."/>
            <person name="Rakitin A.L."/>
            <person name="Ivanova A.A."/>
            <person name="Beletsky A.V."/>
            <person name="Kulichevskaya I.S."/>
            <person name="Mardanov A.V."/>
            <person name="Dedysh S.N."/>
        </authorList>
    </citation>
    <scope>NUCLEOTIDE SEQUENCE [LARGE SCALE GENOMIC DNA]</scope>
    <source>
        <strain evidence="2">SP5</strain>
    </source>
</reference>
<dbReference type="Proteomes" id="UP000214646">
    <property type="component" value="Unassembled WGS sequence"/>
</dbReference>
<gene>
    <name evidence="1" type="ORF">FRUB_01091</name>
</gene>
<dbReference type="EMBL" id="NIDE01000001">
    <property type="protein sequence ID" value="OWK47392.1"/>
    <property type="molecule type" value="Genomic_DNA"/>
</dbReference>
<evidence type="ECO:0000313" key="1">
    <source>
        <dbReference type="EMBL" id="OWK47392.1"/>
    </source>
</evidence>
<organism evidence="1 2">
    <name type="scientific">Fimbriiglobus ruber</name>
    <dbReference type="NCBI Taxonomy" id="1908690"/>
    <lineage>
        <taxon>Bacteria</taxon>
        <taxon>Pseudomonadati</taxon>
        <taxon>Planctomycetota</taxon>
        <taxon>Planctomycetia</taxon>
        <taxon>Gemmatales</taxon>
        <taxon>Gemmataceae</taxon>
        <taxon>Fimbriiglobus</taxon>
    </lineage>
</organism>
<accession>A0A225E1C4</accession>
<comment type="caution">
    <text evidence="1">The sequence shown here is derived from an EMBL/GenBank/DDBJ whole genome shotgun (WGS) entry which is preliminary data.</text>
</comment>
<protein>
    <submittedName>
        <fullName evidence="1">Uncharacterized protein</fullName>
    </submittedName>
</protein>